<evidence type="ECO:0000313" key="2">
    <source>
        <dbReference type="Proteomes" id="UP000199706"/>
    </source>
</evidence>
<accession>A0A1G8FB34</accession>
<sequence length="74" mass="8512">MPREFSYHSTKNLERNILDARSDNNKLLNPGIHLNLTIVPQQRAGSSGNFLWQTPVKDAQTYANRNFTTKRIVI</sequence>
<organism evidence="1 2">
    <name type="scientific">Paraburkholderia phenazinium</name>
    <dbReference type="NCBI Taxonomy" id="60549"/>
    <lineage>
        <taxon>Bacteria</taxon>
        <taxon>Pseudomonadati</taxon>
        <taxon>Pseudomonadota</taxon>
        <taxon>Betaproteobacteria</taxon>
        <taxon>Burkholderiales</taxon>
        <taxon>Burkholderiaceae</taxon>
        <taxon>Paraburkholderia</taxon>
    </lineage>
</organism>
<gene>
    <name evidence="1" type="ORF">SAMN05216466_113114</name>
</gene>
<proteinExistence type="predicted"/>
<dbReference type="Proteomes" id="UP000199706">
    <property type="component" value="Unassembled WGS sequence"/>
</dbReference>
<dbReference type="EMBL" id="FNCJ01000013">
    <property type="protein sequence ID" value="SDH79347.1"/>
    <property type="molecule type" value="Genomic_DNA"/>
</dbReference>
<name>A0A1G8FB34_9BURK</name>
<evidence type="ECO:0000313" key="1">
    <source>
        <dbReference type="EMBL" id="SDH79347.1"/>
    </source>
</evidence>
<reference evidence="1 2" key="1">
    <citation type="submission" date="2016-10" db="EMBL/GenBank/DDBJ databases">
        <authorList>
            <person name="de Groot N.N."/>
        </authorList>
    </citation>
    <scope>NUCLEOTIDE SEQUENCE [LARGE SCALE GENOMIC DNA]</scope>
    <source>
        <strain evidence="1 2">LMG 2247</strain>
    </source>
</reference>
<protein>
    <submittedName>
        <fullName evidence="1">Uncharacterized protein</fullName>
    </submittedName>
</protein>
<dbReference type="AlphaFoldDB" id="A0A1G8FB34"/>